<evidence type="ECO:0000256" key="1">
    <source>
        <dbReference type="ARBA" id="ARBA00012513"/>
    </source>
</evidence>
<sequence length="523" mass="60031">MVSYADNPNYLFIEPFLKWAQELYQHNTGLRIYKRLTNNSRTGSYCVLTNNGKKKTEDPITVYLKIVRIGLETASFDLYDTVAKKHIYFEASNDNFDFNHRAIDDELIKKVRSYREAPYDHSSILESSISATSSPAPSSQSPVMSPSTAPTEAPPTSSSSSSNGGASKLSREIVPQDESEVTLLKKELERTTCELFIYKLERDALLRKLTQPTKNTFKITDYNVIRHLTRSLGIRTYSVEQTVSKKKFTLKEYIFDGYSSDHLKRAVQLEFVLLTELNALPEKSKHINYLLEKSEDLTIIRHSHYFLSEPAILNLEEFSMNYMKKDKSLSTVIITQILEGLSFLDTKCGRIHGNIDASSVVIDSTWTVKLTSFGLSHPLNTNVDPLRLLNGENDLLIKHPYIFELVEEKRPITIKYAIDRWSLGCLFYKLLFDSDLFLTSPSYKTHPAVIVRLVERPYGKIVSAFLNDYMNNFAPGQLLEVDFFKRYRNQNIGAYIHQQQQQQQPQQQPQPQMQTQASIPQQQ</sequence>
<dbReference type="GO" id="GO:0005737">
    <property type="term" value="C:cytoplasm"/>
    <property type="evidence" value="ECO:0007669"/>
    <property type="project" value="TreeGrafter"/>
</dbReference>
<dbReference type="SUPFAM" id="SSF56112">
    <property type="entry name" value="Protein kinase-like (PK-like)"/>
    <property type="match status" value="1"/>
</dbReference>
<dbReference type="RefSeq" id="XP_019038466.1">
    <property type="nucleotide sequence ID" value="XM_019186446.1"/>
</dbReference>
<proteinExistence type="predicted"/>
<evidence type="ECO:0000313" key="12">
    <source>
        <dbReference type="Proteomes" id="UP000094112"/>
    </source>
</evidence>
<dbReference type="GO" id="GO:0004674">
    <property type="term" value="F:protein serine/threonine kinase activity"/>
    <property type="evidence" value="ECO:0007669"/>
    <property type="project" value="UniProtKB-KW"/>
</dbReference>
<dbReference type="OrthoDB" id="79687at2759"/>
<dbReference type="PANTHER" id="PTHR24361:SF433">
    <property type="entry name" value="PROTEIN KINASE DOMAIN-CONTAINING PROTEIN"/>
    <property type="match status" value="1"/>
</dbReference>
<dbReference type="PROSITE" id="PS50011">
    <property type="entry name" value="PROTEIN_KINASE_DOM"/>
    <property type="match status" value="1"/>
</dbReference>
<dbReference type="InterPro" id="IPR011009">
    <property type="entry name" value="Kinase-like_dom_sf"/>
</dbReference>
<keyword evidence="12" id="KW-1185">Reference proteome</keyword>
<dbReference type="InterPro" id="IPR000719">
    <property type="entry name" value="Prot_kinase_dom"/>
</dbReference>
<feature type="region of interest" description="Disordered" evidence="9">
    <location>
        <begin position="127"/>
        <end position="174"/>
    </location>
</feature>
<organism evidence="11 12">
    <name type="scientific">Wickerhamomyces anomalus (strain ATCC 58044 / CBS 1984 / NCYC 433 / NRRL Y-366-8)</name>
    <name type="common">Yeast</name>
    <name type="synonym">Hansenula anomala</name>
    <dbReference type="NCBI Taxonomy" id="683960"/>
    <lineage>
        <taxon>Eukaryota</taxon>
        <taxon>Fungi</taxon>
        <taxon>Dikarya</taxon>
        <taxon>Ascomycota</taxon>
        <taxon>Saccharomycotina</taxon>
        <taxon>Saccharomycetes</taxon>
        <taxon>Phaffomycetales</taxon>
        <taxon>Wickerhamomycetaceae</taxon>
        <taxon>Wickerhamomyces</taxon>
    </lineage>
</organism>
<evidence type="ECO:0000256" key="3">
    <source>
        <dbReference type="ARBA" id="ARBA00022679"/>
    </source>
</evidence>
<feature type="compositionally biased region" description="Low complexity" evidence="9">
    <location>
        <begin position="127"/>
        <end position="162"/>
    </location>
</feature>
<comment type="catalytic activity">
    <reaction evidence="7">
        <text>L-threonyl-[protein] + ATP = O-phospho-L-threonyl-[protein] + ADP + H(+)</text>
        <dbReference type="Rhea" id="RHEA:46608"/>
        <dbReference type="Rhea" id="RHEA-COMP:11060"/>
        <dbReference type="Rhea" id="RHEA-COMP:11605"/>
        <dbReference type="ChEBI" id="CHEBI:15378"/>
        <dbReference type="ChEBI" id="CHEBI:30013"/>
        <dbReference type="ChEBI" id="CHEBI:30616"/>
        <dbReference type="ChEBI" id="CHEBI:61977"/>
        <dbReference type="ChEBI" id="CHEBI:456216"/>
        <dbReference type="EC" id="2.7.11.1"/>
    </reaction>
</comment>
<keyword evidence="6" id="KW-0067">ATP-binding</keyword>
<evidence type="ECO:0000256" key="5">
    <source>
        <dbReference type="ARBA" id="ARBA00022777"/>
    </source>
</evidence>
<evidence type="ECO:0000256" key="6">
    <source>
        <dbReference type="ARBA" id="ARBA00022840"/>
    </source>
</evidence>
<keyword evidence="3" id="KW-0808">Transferase</keyword>
<dbReference type="GeneID" id="30203692"/>
<evidence type="ECO:0000256" key="9">
    <source>
        <dbReference type="SAM" id="MobiDB-lite"/>
    </source>
</evidence>
<feature type="domain" description="Protein kinase" evidence="10">
    <location>
        <begin position="222"/>
        <end position="523"/>
    </location>
</feature>
<feature type="region of interest" description="Disordered" evidence="9">
    <location>
        <begin position="497"/>
        <end position="523"/>
    </location>
</feature>
<dbReference type="GO" id="GO:0005524">
    <property type="term" value="F:ATP binding"/>
    <property type="evidence" value="ECO:0007669"/>
    <property type="project" value="UniProtKB-KW"/>
</dbReference>
<dbReference type="InterPro" id="IPR053235">
    <property type="entry name" value="Ser_Thr_kinase"/>
</dbReference>
<dbReference type="Gene3D" id="1.10.510.10">
    <property type="entry name" value="Transferase(Phosphotransferase) domain 1"/>
    <property type="match status" value="1"/>
</dbReference>
<name>A0A1E3P1A1_WICAA</name>
<dbReference type="PANTHER" id="PTHR24361">
    <property type="entry name" value="MITOGEN-ACTIVATED KINASE KINASE KINASE"/>
    <property type="match status" value="1"/>
</dbReference>
<evidence type="ECO:0000256" key="8">
    <source>
        <dbReference type="ARBA" id="ARBA00048679"/>
    </source>
</evidence>
<dbReference type="EMBL" id="KV454211">
    <property type="protein sequence ID" value="ODQ59259.1"/>
    <property type="molecule type" value="Genomic_DNA"/>
</dbReference>
<keyword evidence="4" id="KW-0547">Nucleotide-binding</keyword>
<reference evidence="11 12" key="1">
    <citation type="journal article" date="2016" name="Proc. Natl. Acad. Sci. U.S.A.">
        <title>Comparative genomics of biotechnologically important yeasts.</title>
        <authorList>
            <person name="Riley R."/>
            <person name="Haridas S."/>
            <person name="Wolfe K.H."/>
            <person name="Lopes M.R."/>
            <person name="Hittinger C.T."/>
            <person name="Goeker M."/>
            <person name="Salamov A.A."/>
            <person name="Wisecaver J.H."/>
            <person name="Long T.M."/>
            <person name="Calvey C.H."/>
            <person name="Aerts A.L."/>
            <person name="Barry K.W."/>
            <person name="Choi C."/>
            <person name="Clum A."/>
            <person name="Coughlan A.Y."/>
            <person name="Deshpande S."/>
            <person name="Douglass A.P."/>
            <person name="Hanson S.J."/>
            <person name="Klenk H.-P."/>
            <person name="LaButti K.M."/>
            <person name="Lapidus A."/>
            <person name="Lindquist E.A."/>
            <person name="Lipzen A.M."/>
            <person name="Meier-Kolthoff J.P."/>
            <person name="Ohm R.A."/>
            <person name="Otillar R.P."/>
            <person name="Pangilinan J.L."/>
            <person name="Peng Y."/>
            <person name="Rokas A."/>
            <person name="Rosa C.A."/>
            <person name="Scheuner C."/>
            <person name="Sibirny A.A."/>
            <person name="Slot J.C."/>
            <person name="Stielow J.B."/>
            <person name="Sun H."/>
            <person name="Kurtzman C.P."/>
            <person name="Blackwell M."/>
            <person name="Grigoriev I.V."/>
            <person name="Jeffries T.W."/>
        </authorList>
    </citation>
    <scope>NUCLEOTIDE SEQUENCE [LARGE SCALE GENOMIC DNA]</scope>
    <source>
        <strain evidence="12">ATCC 58044 / CBS 1984 / NCYC 433 / NRRL Y-366-8</strain>
    </source>
</reference>
<dbReference type="EC" id="2.7.11.1" evidence="1"/>
<gene>
    <name evidence="11" type="ORF">WICANDRAFT_94345</name>
</gene>
<keyword evidence="5" id="KW-0418">Kinase</keyword>
<keyword evidence="2" id="KW-0723">Serine/threonine-protein kinase</keyword>
<evidence type="ECO:0000256" key="4">
    <source>
        <dbReference type="ARBA" id="ARBA00022741"/>
    </source>
</evidence>
<dbReference type="Proteomes" id="UP000094112">
    <property type="component" value="Unassembled WGS sequence"/>
</dbReference>
<evidence type="ECO:0000259" key="10">
    <source>
        <dbReference type="PROSITE" id="PS50011"/>
    </source>
</evidence>
<dbReference type="Pfam" id="PF00069">
    <property type="entry name" value="Pkinase"/>
    <property type="match status" value="1"/>
</dbReference>
<feature type="compositionally biased region" description="Low complexity" evidence="9">
    <location>
        <begin position="498"/>
        <end position="516"/>
    </location>
</feature>
<evidence type="ECO:0000256" key="7">
    <source>
        <dbReference type="ARBA" id="ARBA00047899"/>
    </source>
</evidence>
<protein>
    <recommendedName>
        <fullName evidence="1">non-specific serine/threonine protein kinase</fullName>
        <ecNumber evidence="1">2.7.11.1</ecNumber>
    </recommendedName>
</protein>
<comment type="catalytic activity">
    <reaction evidence="8">
        <text>L-seryl-[protein] + ATP = O-phospho-L-seryl-[protein] + ADP + H(+)</text>
        <dbReference type="Rhea" id="RHEA:17989"/>
        <dbReference type="Rhea" id="RHEA-COMP:9863"/>
        <dbReference type="Rhea" id="RHEA-COMP:11604"/>
        <dbReference type="ChEBI" id="CHEBI:15378"/>
        <dbReference type="ChEBI" id="CHEBI:29999"/>
        <dbReference type="ChEBI" id="CHEBI:30616"/>
        <dbReference type="ChEBI" id="CHEBI:83421"/>
        <dbReference type="ChEBI" id="CHEBI:456216"/>
        <dbReference type="EC" id="2.7.11.1"/>
    </reaction>
</comment>
<dbReference type="SMART" id="SM00220">
    <property type="entry name" value="S_TKc"/>
    <property type="match status" value="1"/>
</dbReference>
<dbReference type="AlphaFoldDB" id="A0A1E3P1A1"/>
<evidence type="ECO:0000256" key="2">
    <source>
        <dbReference type="ARBA" id="ARBA00022527"/>
    </source>
</evidence>
<evidence type="ECO:0000313" key="11">
    <source>
        <dbReference type="EMBL" id="ODQ59259.1"/>
    </source>
</evidence>
<accession>A0A1E3P1A1</accession>